<dbReference type="GO" id="GO:0005634">
    <property type="term" value="C:nucleus"/>
    <property type="evidence" value="ECO:0007669"/>
    <property type="project" value="TreeGrafter"/>
</dbReference>
<feature type="non-terminal residue" evidence="3">
    <location>
        <position position="1"/>
    </location>
</feature>
<dbReference type="InterPro" id="IPR052800">
    <property type="entry name" value="DNA_Repair_Helicase_ZGRF1"/>
</dbReference>
<evidence type="ECO:0000313" key="3">
    <source>
        <dbReference type="EMBL" id="NWY00858.1"/>
    </source>
</evidence>
<evidence type="ECO:0000259" key="2">
    <source>
        <dbReference type="Pfam" id="PF10382"/>
    </source>
</evidence>
<keyword evidence="4" id="KW-1185">Reference proteome</keyword>
<dbReference type="Pfam" id="PF10382">
    <property type="entry name" value="ZGRF1-like_N"/>
    <property type="match status" value="1"/>
</dbReference>
<sequence length="714" mass="78615">SLNQVLYTHQKMKKSKTWQDGILRIRTGGNKAVLFDDKGQCLESIFIKSQLNAGDNLESERYLITIEAVTLDEKSSKDQPRKAEIPAVNNSVVKPLRHLPVGLKRKFTGFQVPRQVEKKILTEEDEGKAPVLPLSEQCQGSFPSQFYITSPLFSTICKKDTDANIPTDFHEEVYTNSDKERTSFPSLFSAPFLDTGKDTGRRNSDESVVKPEYSAITEHTKTTGHVAVSQNIRSTAQIIALLKSKPAQPHREQATSAVTECHPRFQTSDNIGGGNNRNRTTLPSFSGNPDIGLDQNIQQQRFTEETESDKRGWHAEMLLNSAEQPCDEEVVRQTPDRKADNLSQDLQEHFNTKTLRPGKIIGKMSDSQFTSSLSDISYSASPAESTAFEINPSTSGKHSVISGLTESQNELQPRQNSEIPSSELELSAGMALSELEAVEEESIQGFPFDGETDGNLSVGDISLLPRDNNAGDSGRAAEDSVSLTRIEMEFSEGENKTKQIKESQLNIEARTSQKDLDGCAENTIIDKPIKGKDSNSCISASGMISVMDKRTEDLLPLGYTKSQYTDLEHCQGSSNGDITPGSPFPALLQVSDASCRSLKYSAEDQQNVFDISCKEDTVISTSTICLLGKGHSSPEETEIGETEFENIESISSLHDACEGERIGMDFLKSTAFVEKSSELPDLVNNIALLRALTEHSTALESLQKIQENSSLLYE</sequence>
<dbReference type="EMBL" id="VZSH01000077">
    <property type="protein sequence ID" value="NWY00858.1"/>
    <property type="molecule type" value="Genomic_DNA"/>
</dbReference>
<reference evidence="3 4" key="1">
    <citation type="submission" date="2019-09" db="EMBL/GenBank/DDBJ databases">
        <title>Bird 10,000 Genomes (B10K) Project - Family phase.</title>
        <authorList>
            <person name="Zhang G."/>
        </authorList>
    </citation>
    <scope>NUCLEOTIDE SEQUENCE [LARGE SCALE GENOMIC DNA]</scope>
    <source>
        <strain evidence="3">B10K-MSB-03</strain>
    </source>
</reference>
<feature type="non-terminal residue" evidence="3">
    <location>
        <position position="714"/>
    </location>
</feature>
<comment type="caution">
    <text evidence="3">The sequence shown here is derived from an EMBL/GenBank/DDBJ whole genome shotgun (WGS) entry which is preliminary data.</text>
</comment>
<feature type="domain" description="5'-3' DNA helicase ZGRF1-like N-terminal" evidence="2">
    <location>
        <begin position="4"/>
        <end position="70"/>
    </location>
</feature>
<dbReference type="GO" id="GO:0006302">
    <property type="term" value="P:double-strand break repair"/>
    <property type="evidence" value="ECO:0007669"/>
    <property type="project" value="TreeGrafter"/>
</dbReference>
<proteinExistence type="predicted"/>
<dbReference type="GO" id="GO:0035861">
    <property type="term" value="C:site of double-strand break"/>
    <property type="evidence" value="ECO:0007669"/>
    <property type="project" value="TreeGrafter"/>
</dbReference>
<gene>
    <name evidence="3" type="primary">Zgrf1_1</name>
    <name evidence="3" type="ORF">NOTORN_R09657</name>
</gene>
<dbReference type="InterPro" id="IPR018838">
    <property type="entry name" value="ZGRF1-like_N"/>
</dbReference>
<protein>
    <submittedName>
        <fullName evidence="3">ZGRF1 protein</fullName>
    </submittedName>
</protein>
<feature type="region of interest" description="Disordered" evidence="1">
    <location>
        <begin position="457"/>
        <end position="480"/>
    </location>
</feature>
<evidence type="ECO:0000313" key="4">
    <source>
        <dbReference type="Proteomes" id="UP000531938"/>
    </source>
</evidence>
<organism evidence="3 4">
    <name type="scientific">Nothoprocta ornata</name>
    <dbReference type="NCBI Taxonomy" id="83376"/>
    <lineage>
        <taxon>Eukaryota</taxon>
        <taxon>Metazoa</taxon>
        <taxon>Chordata</taxon>
        <taxon>Craniata</taxon>
        <taxon>Vertebrata</taxon>
        <taxon>Euteleostomi</taxon>
        <taxon>Archelosauria</taxon>
        <taxon>Archosauria</taxon>
        <taxon>Dinosauria</taxon>
        <taxon>Saurischia</taxon>
        <taxon>Theropoda</taxon>
        <taxon>Coelurosauria</taxon>
        <taxon>Aves</taxon>
        <taxon>Palaeognathae</taxon>
        <taxon>Tinamiformes</taxon>
        <taxon>Tinamidae</taxon>
        <taxon>Nothoprocta</taxon>
    </lineage>
</organism>
<name>A0A7K7AY65_9AVES</name>
<accession>A0A7K7AY65</accession>
<dbReference type="Proteomes" id="UP000531938">
    <property type="component" value="Unassembled WGS sequence"/>
</dbReference>
<dbReference type="AlphaFoldDB" id="A0A7K7AY65"/>
<evidence type="ECO:0000256" key="1">
    <source>
        <dbReference type="SAM" id="MobiDB-lite"/>
    </source>
</evidence>
<dbReference type="PANTHER" id="PTHR28535">
    <property type="entry name" value="ZINC FINGER GRF-TYPE CONTAINING 1"/>
    <property type="match status" value="1"/>
</dbReference>
<dbReference type="PANTHER" id="PTHR28535:SF1">
    <property type="entry name" value="PROTEIN ZGRF1"/>
    <property type="match status" value="1"/>
</dbReference>